<proteinExistence type="predicted"/>
<evidence type="ECO:0000313" key="2">
    <source>
        <dbReference type="Proteomes" id="UP000031637"/>
    </source>
</evidence>
<dbReference type="AlphaFoldDB" id="W0SAK0"/>
<dbReference type="Proteomes" id="UP000031637">
    <property type="component" value="Chromosome"/>
</dbReference>
<protein>
    <submittedName>
        <fullName evidence="1">Thioredoxin-like protein</fullName>
    </submittedName>
</protein>
<keyword evidence="2" id="KW-1185">Reference proteome</keyword>
<dbReference type="HOGENOM" id="CLU_2304600_0_0_4"/>
<reference evidence="1 2" key="1">
    <citation type="journal article" date="2014" name="Syst. Appl. Microbiol.">
        <title>Complete genomes of freshwater sulfur oxidizers Sulfuricella denitrificans skB26 and Sulfuritalea hydrogenivorans sk43H: genetic insights into the sulfur oxidation pathway of betaproteobacteria.</title>
        <authorList>
            <person name="Watanabe T."/>
            <person name="Kojima H."/>
            <person name="Fukui M."/>
        </authorList>
    </citation>
    <scope>NUCLEOTIDE SEQUENCE [LARGE SCALE GENOMIC DNA]</scope>
    <source>
        <strain evidence="1">DSM22779</strain>
    </source>
</reference>
<organism evidence="1 2">
    <name type="scientific">Sulfuritalea hydrogenivorans sk43H</name>
    <dbReference type="NCBI Taxonomy" id="1223802"/>
    <lineage>
        <taxon>Bacteria</taxon>
        <taxon>Pseudomonadati</taxon>
        <taxon>Pseudomonadota</taxon>
        <taxon>Betaproteobacteria</taxon>
        <taxon>Nitrosomonadales</taxon>
        <taxon>Sterolibacteriaceae</taxon>
        <taxon>Sulfuritalea</taxon>
    </lineage>
</organism>
<dbReference type="EMBL" id="AP012547">
    <property type="protein sequence ID" value="BAO28026.1"/>
    <property type="molecule type" value="Genomic_DNA"/>
</dbReference>
<dbReference type="RefSeq" id="WP_041096400.1">
    <property type="nucleotide sequence ID" value="NZ_AP012547.1"/>
</dbReference>
<name>W0SAK0_9PROT</name>
<dbReference type="KEGG" id="shd:SUTH_00208"/>
<evidence type="ECO:0000313" key="1">
    <source>
        <dbReference type="EMBL" id="BAO28026.1"/>
    </source>
</evidence>
<gene>
    <name evidence="1" type="ORF">SUTH_00208</name>
</gene>
<sequence length="100" mass="11537">MSVLRKPEVSAKFIKNYVGAHADFGDLELDEDDPRHAMVQRHNPRKLRPVLVFLDGQGKEVARFTGRLNSAEDALLLDRFVSERHYLKSTFPEFKAARRN</sequence>
<accession>W0SAK0</accession>
<dbReference type="STRING" id="1223802.SUTH_00208"/>